<dbReference type="Pfam" id="PF00400">
    <property type="entry name" value="WD40"/>
    <property type="match status" value="3"/>
</dbReference>
<dbReference type="AlphaFoldDB" id="A0A7J6VLS8"/>
<evidence type="ECO:0000256" key="1">
    <source>
        <dbReference type="ARBA" id="ARBA00022574"/>
    </source>
</evidence>
<evidence type="ECO:0000256" key="3">
    <source>
        <dbReference type="PROSITE-ProRule" id="PRU00221"/>
    </source>
</evidence>
<feature type="repeat" description="WD" evidence="3">
    <location>
        <begin position="58"/>
        <end position="99"/>
    </location>
</feature>
<dbReference type="SUPFAM" id="SSF50978">
    <property type="entry name" value="WD40 repeat-like"/>
    <property type="match status" value="1"/>
</dbReference>
<reference evidence="4 5" key="1">
    <citation type="submission" date="2020-06" db="EMBL/GenBank/DDBJ databases">
        <title>Transcriptomic and genomic resources for Thalictrum thalictroides and T. hernandezii: Facilitating candidate gene discovery in an emerging model plant lineage.</title>
        <authorList>
            <person name="Arias T."/>
            <person name="Riano-Pachon D.M."/>
            <person name="Di Stilio V.S."/>
        </authorList>
    </citation>
    <scope>NUCLEOTIDE SEQUENCE [LARGE SCALE GENOMIC DNA]</scope>
    <source>
        <strain evidence="5">cv. WT478/WT964</strain>
        <tissue evidence="4">Leaves</tissue>
    </source>
</reference>
<gene>
    <name evidence="4" type="ORF">FRX31_025136</name>
</gene>
<organism evidence="4 5">
    <name type="scientific">Thalictrum thalictroides</name>
    <name type="common">Rue-anemone</name>
    <name type="synonym">Anemone thalictroides</name>
    <dbReference type="NCBI Taxonomy" id="46969"/>
    <lineage>
        <taxon>Eukaryota</taxon>
        <taxon>Viridiplantae</taxon>
        <taxon>Streptophyta</taxon>
        <taxon>Embryophyta</taxon>
        <taxon>Tracheophyta</taxon>
        <taxon>Spermatophyta</taxon>
        <taxon>Magnoliopsida</taxon>
        <taxon>Ranunculales</taxon>
        <taxon>Ranunculaceae</taxon>
        <taxon>Thalictroideae</taxon>
        <taxon>Thalictrum</taxon>
    </lineage>
</organism>
<dbReference type="InterPro" id="IPR036322">
    <property type="entry name" value="WD40_repeat_dom_sf"/>
</dbReference>
<dbReference type="PROSITE" id="PS50082">
    <property type="entry name" value="WD_REPEATS_2"/>
    <property type="match status" value="1"/>
</dbReference>
<dbReference type="SMART" id="SM00320">
    <property type="entry name" value="WD40"/>
    <property type="match status" value="4"/>
</dbReference>
<dbReference type="InterPro" id="IPR015943">
    <property type="entry name" value="WD40/YVTN_repeat-like_dom_sf"/>
</dbReference>
<dbReference type="OrthoDB" id="5414888at2759"/>
<evidence type="ECO:0000313" key="4">
    <source>
        <dbReference type="EMBL" id="KAF5185282.1"/>
    </source>
</evidence>
<dbReference type="EMBL" id="JABWDY010030912">
    <property type="protein sequence ID" value="KAF5185282.1"/>
    <property type="molecule type" value="Genomic_DNA"/>
</dbReference>
<dbReference type="InterPro" id="IPR001680">
    <property type="entry name" value="WD40_rpt"/>
</dbReference>
<name>A0A7J6VLS8_THATH</name>
<keyword evidence="2" id="KW-0677">Repeat</keyword>
<accession>A0A7J6VLS8</accession>
<dbReference type="Gene3D" id="2.130.10.10">
    <property type="entry name" value="YVTN repeat-like/Quinoprotein amine dehydrogenase"/>
    <property type="match status" value="1"/>
</dbReference>
<dbReference type="PROSITE" id="PS50294">
    <property type="entry name" value="WD_REPEATS_REGION"/>
    <property type="match status" value="1"/>
</dbReference>
<keyword evidence="5" id="KW-1185">Reference proteome</keyword>
<protein>
    <submittedName>
        <fullName evidence="4">Transducin beta-like protein</fullName>
    </submittedName>
</protein>
<dbReference type="Proteomes" id="UP000554482">
    <property type="component" value="Unassembled WGS sequence"/>
</dbReference>
<comment type="caution">
    <text evidence="4">The sequence shown here is derived from an EMBL/GenBank/DDBJ whole genome shotgun (WGS) entry which is preliminary data.</text>
</comment>
<keyword evidence="1 3" id="KW-0853">WD repeat</keyword>
<dbReference type="PANTHER" id="PTHR19848">
    <property type="entry name" value="WD40 REPEAT PROTEIN"/>
    <property type="match status" value="1"/>
</dbReference>
<evidence type="ECO:0000313" key="5">
    <source>
        <dbReference type="Proteomes" id="UP000554482"/>
    </source>
</evidence>
<proteinExistence type="predicted"/>
<dbReference type="PANTHER" id="PTHR19848:SF8">
    <property type="entry name" value="F-BOX AND WD REPEAT DOMAIN CONTAINING 7"/>
    <property type="match status" value="1"/>
</dbReference>
<dbReference type="FunFam" id="2.130.10.10:FF:001844">
    <property type="entry name" value="Transducin family protein / WD-40 repeat family protein"/>
    <property type="match status" value="1"/>
</dbReference>
<sequence length="199" mass="21642">MTTTTSSFKKNYRCVLFLQKFYTGGPFTVSSDGSFLVCACEDTIKIVDSSNGSIKSTIEGDSLKVTALTLSPEDKLLFTASHSKQIMVWDLSTLKCVRSWKGHEGPVMSMACDTSGGILATGGADRTADRRVLVWDVDKGGCTHYFKGHKGVVTSIMFHPDPHHLLLLVVFLHSACSELPALPDSVPADKKLPLESLKM</sequence>
<evidence type="ECO:0000256" key="2">
    <source>
        <dbReference type="ARBA" id="ARBA00022737"/>
    </source>
</evidence>